<evidence type="ECO:0000313" key="1">
    <source>
        <dbReference type="Proteomes" id="UP000790787"/>
    </source>
</evidence>
<protein>
    <submittedName>
        <fullName evidence="2">Uncharacterized protein LOC142163784</fullName>
    </submittedName>
</protein>
<sequence>MLLLHTLCLRPGEITGNQRNPRSSQLLEQITSHMNFLWNCRGAQSVDFRRKFRSLLDYNRPYLVVLLETHYYSHQILKDDFNFTGMIEVATIGQSGEIVILWLSDVLNREPVATTTQEIHYHVQVHPFPFKFLFSVVYASSNLANRLSFWKNLMCVYDNYTSPFILGGDFNEILHAEDKFGGLSINNSRANKLLDCINYCHLTDLGYKDSRYTWTNGRHNRFNILERIDHIMANYDWLTQYPDALVTHLLRTHSDDCPIKIELQHCPLPRNFF</sequence>
<name>A0AC58RWD4_TOBAC</name>
<keyword evidence="1" id="KW-1185">Reference proteome</keyword>
<proteinExistence type="predicted"/>
<organism evidence="1 2">
    <name type="scientific">Nicotiana tabacum</name>
    <name type="common">Common tobacco</name>
    <dbReference type="NCBI Taxonomy" id="4097"/>
    <lineage>
        <taxon>Eukaryota</taxon>
        <taxon>Viridiplantae</taxon>
        <taxon>Streptophyta</taxon>
        <taxon>Embryophyta</taxon>
        <taxon>Tracheophyta</taxon>
        <taxon>Spermatophyta</taxon>
        <taxon>Magnoliopsida</taxon>
        <taxon>eudicotyledons</taxon>
        <taxon>Gunneridae</taxon>
        <taxon>Pentapetalae</taxon>
        <taxon>asterids</taxon>
        <taxon>lamiids</taxon>
        <taxon>Solanales</taxon>
        <taxon>Solanaceae</taxon>
        <taxon>Nicotianoideae</taxon>
        <taxon>Nicotianeae</taxon>
        <taxon>Nicotiana</taxon>
    </lineage>
</organism>
<dbReference type="RefSeq" id="XP_075077023.1">
    <property type="nucleotide sequence ID" value="XM_075220922.1"/>
</dbReference>
<accession>A0AC58RWD4</accession>
<gene>
    <name evidence="2" type="primary">LOC142163784</name>
</gene>
<evidence type="ECO:0000313" key="2">
    <source>
        <dbReference type="RefSeq" id="XP_075077023.1"/>
    </source>
</evidence>
<dbReference type="Proteomes" id="UP000790787">
    <property type="component" value="Chromosome 1"/>
</dbReference>
<reference evidence="2" key="2">
    <citation type="submission" date="2025-08" db="UniProtKB">
        <authorList>
            <consortium name="RefSeq"/>
        </authorList>
    </citation>
    <scope>IDENTIFICATION</scope>
    <source>
        <tissue evidence="2">Leaf</tissue>
    </source>
</reference>
<reference evidence="1" key="1">
    <citation type="journal article" date="2014" name="Nat. Commun.">
        <title>The tobacco genome sequence and its comparison with those of tomato and potato.</title>
        <authorList>
            <person name="Sierro N."/>
            <person name="Battey J.N."/>
            <person name="Ouadi S."/>
            <person name="Bakaher N."/>
            <person name="Bovet L."/>
            <person name="Willig A."/>
            <person name="Goepfert S."/>
            <person name="Peitsch M.C."/>
            <person name="Ivanov N.V."/>
        </authorList>
    </citation>
    <scope>NUCLEOTIDE SEQUENCE [LARGE SCALE GENOMIC DNA]</scope>
</reference>